<dbReference type="InterPro" id="IPR004364">
    <property type="entry name" value="Aa-tRNA-synt_II"/>
</dbReference>
<comment type="caution">
    <text evidence="14">The sequence shown here is derived from an EMBL/GenBank/DDBJ whole genome shotgun (WGS) entry which is preliminary data.</text>
</comment>
<organism evidence="14 15">
    <name type="scientific">Podilymbus podiceps</name>
    <name type="common">Pied-billed grebe</name>
    <dbReference type="NCBI Taxonomy" id="9252"/>
    <lineage>
        <taxon>Eukaryota</taxon>
        <taxon>Metazoa</taxon>
        <taxon>Chordata</taxon>
        <taxon>Craniata</taxon>
        <taxon>Vertebrata</taxon>
        <taxon>Euteleostomi</taxon>
        <taxon>Archelosauria</taxon>
        <taxon>Archosauria</taxon>
        <taxon>Dinosauria</taxon>
        <taxon>Saurischia</taxon>
        <taxon>Theropoda</taxon>
        <taxon>Coelurosauria</taxon>
        <taxon>Aves</taxon>
        <taxon>Neognathae</taxon>
        <taxon>Neoaves</taxon>
        <taxon>Mirandornithes</taxon>
        <taxon>Podicipediformes</taxon>
        <taxon>Podicipedidae</taxon>
        <taxon>Podilymbus</taxon>
    </lineage>
</organism>
<evidence type="ECO:0000256" key="7">
    <source>
        <dbReference type="ARBA" id="ARBA00022917"/>
    </source>
</evidence>
<evidence type="ECO:0000259" key="13">
    <source>
        <dbReference type="PROSITE" id="PS50862"/>
    </source>
</evidence>
<evidence type="ECO:0000256" key="11">
    <source>
        <dbReference type="ARBA" id="ARBA00047844"/>
    </source>
</evidence>
<dbReference type="InterPro" id="IPR012340">
    <property type="entry name" value="NA-bd_OB-fold"/>
</dbReference>
<dbReference type="HAMAP" id="MF_00534">
    <property type="entry name" value="Asn_tRNA_synth"/>
    <property type="match status" value="1"/>
</dbReference>
<dbReference type="CDD" id="cd04318">
    <property type="entry name" value="EcAsnRS_like_N"/>
    <property type="match status" value="1"/>
</dbReference>
<keyword evidence="4" id="KW-0436">Ligase</keyword>
<dbReference type="OrthoDB" id="1931232at2759"/>
<dbReference type="GO" id="GO:0005739">
    <property type="term" value="C:mitochondrion"/>
    <property type="evidence" value="ECO:0007669"/>
    <property type="project" value="UniProtKB-SubCell"/>
</dbReference>
<dbReference type="FunFam" id="2.40.50.140:FF:000310">
    <property type="entry name" value="Probable asparagine--tRNA ligase, mitochondrial"/>
    <property type="match status" value="1"/>
</dbReference>
<gene>
    <name evidence="14" type="primary">Nars2</name>
    <name evidence="14" type="ORF">PODPOD_R01294</name>
</gene>
<dbReference type="NCBIfam" id="NF003037">
    <property type="entry name" value="PRK03932.1"/>
    <property type="match status" value="1"/>
</dbReference>
<dbReference type="SUPFAM" id="SSF50249">
    <property type="entry name" value="Nucleic acid-binding proteins"/>
    <property type="match status" value="1"/>
</dbReference>
<dbReference type="GO" id="GO:0006421">
    <property type="term" value="P:asparaginyl-tRNA aminoacylation"/>
    <property type="evidence" value="ECO:0007669"/>
    <property type="project" value="InterPro"/>
</dbReference>
<keyword evidence="9" id="KW-0496">Mitochondrion</keyword>
<feature type="non-terminal residue" evidence="14">
    <location>
        <position position="463"/>
    </location>
</feature>
<dbReference type="InterPro" id="IPR002312">
    <property type="entry name" value="Asp/Asn-tRNA-synth_IIb"/>
</dbReference>
<evidence type="ECO:0000256" key="9">
    <source>
        <dbReference type="ARBA" id="ARBA00023128"/>
    </source>
</evidence>
<dbReference type="AlphaFoldDB" id="A0A7L0TCW0"/>
<evidence type="ECO:0000313" key="15">
    <source>
        <dbReference type="Proteomes" id="UP000555275"/>
    </source>
</evidence>
<dbReference type="NCBIfam" id="TIGR00457">
    <property type="entry name" value="asnS"/>
    <property type="match status" value="1"/>
</dbReference>
<evidence type="ECO:0000256" key="12">
    <source>
        <dbReference type="SAM" id="Phobius"/>
    </source>
</evidence>
<dbReference type="PROSITE" id="PS50862">
    <property type="entry name" value="AA_TRNA_LIGASE_II"/>
    <property type="match status" value="1"/>
</dbReference>
<dbReference type="Gene3D" id="3.30.930.10">
    <property type="entry name" value="Bira Bifunctional Protein, Domain 2"/>
    <property type="match status" value="1"/>
</dbReference>
<comment type="similarity">
    <text evidence="2">Belongs to the class-II aminoacyl-tRNA synthetase family.</text>
</comment>
<evidence type="ECO:0000256" key="2">
    <source>
        <dbReference type="ARBA" id="ARBA00008226"/>
    </source>
</evidence>
<evidence type="ECO:0000256" key="5">
    <source>
        <dbReference type="ARBA" id="ARBA00022741"/>
    </source>
</evidence>
<dbReference type="SUPFAM" id="SSF55681">
    <property type="entry name" value="Class II aaRS and biotin synthetases"/>
    <property type="match status" value="1"/>
</dbReference>
<dbReference type="PANTHER" id="PTHR22594">
    <property type="entry name" value="ASPARTYL/LYSYL-TRNA SYNTHETASE"/>
    <property type="match status" value="1"/>
</dbReference>
<dbReference type="GO" id="GO:0003676">
    <property type="term" value="F:nucleic acid binding"/>
    <property type="evidence" value="ECO:0007669"/>
    <property type="project" value="InterPro"/>
</dbReference>
<feature type="domain" description="Aminoacyl-transfer RNA synthetases class-II family profile" evidence="13">
    <location>
        <begin position="131"/>
        <end position="453"/>
    </location>
</feature>
<keyword evidence="15" id="KW-1185">Reference proteome</keyword>
<dbReference type="FunFam" id="3.30.930.10:FF:000016">
    <property type="entry name" value="Asparagine--tRNA ligase"/>
    <property type="match status" value="1"/>
</dbReference>
<keyword evidence="5" id="KW-0547">Nucleotide-binding</keyword>
<feature type="transmembrane region" description="Helical" evidence="12">
    <location>
        <begin position="288"/>
        <end position="309"/>
    </location>
</feature>
<evidence type="ECO:0000256" key="3">
    <source>
        <dbReference type="ARBA" id="ARBA00012816"/>
    </source>
</evidence>
<keyword evidence="10" id="KW-0030">Aminoacyl-tRNA synthetase</keyword>
<accession>A0A7L0TCW0</accession>
<keyword evidence="12" id="KW-1133">Transmembrane helix</keyword>
<keyword evidence="12" id="KW-0812">Transmembrane</keyword>
<evidence type="ECO:0000256" key="10">
    <source>
        <dbReference type="ARBA" id="ARBA00023146"/>
    </source>
</evidence>
<dbReference type="Pfam" id="PF00152">
    <property type="entry name" value="tRNA-synt_2"/>
    <property type="match status" value="1"/>
</dbReference>
<evidence type="ECO:0000256" key="1">
    <source>
        <dbReference type="ARBA" id="ARBA00004173"/>
    </source>
</evidence>
<dbReference type="InterPro" id="IPR006195">
    <property type="entry name" value="aa-tRNA-synth_II"/>
</dbReference>
<protein>
    <recommendedName>
        <fullName evidence="3">asparagine--tRNA ligase</fullName>
        <ecNumber evidence="3">6.1.1.22</ecNumber>
    </recommendedName>
</protein>
<keyword evidence="6" id="KW-0067">ATP-binding</keyword>
<dbReference type="Pfam" id="PF01336">
    <property type="entry name" value="tRNA_anti-codon"/>
    <property type="match status" value="1"/>
</dbReference>
<dbReference type="PRINTS" id="PR01042">
    <property type="entry name" value="TRNASYNTHASP"/>
</dbReference>
<dbReference type="GO" id="GO:0004816">
    <property type="term" value="F:asparagine-tRNA ligase activity"/>
    <property type="evidence" value="ECO:0007669"/>
    <property type="project" value="UniProtKB-EC"/>
</dbReference>
<dbReference type="EC" id="6.1.1.22" evidence="3"/>
<reference evidence="14 15" key="1">
    <citation type="submission" date="2019-09" db="EMBL/GenBank/DDBJ databases">
        <title>Bird 10,000 Genomes (B10K) Project - Family phase.</title>
        <authorList>
            <person name="Zhang G."/>
        </authorList>
    </citation>
    <scope>NUCLEOTIDE SEQUENCE [LARGE SCALE GENOMIC DNA]</scope>
    <source>
        <strain evidence="14">B10K-DU-009-04</strain>
        <tissue evidence="14">Mixed tissue sample</tissue>
    </source>
</reference>
<proteinExistence type="inferred from homology"/>
<dbReference type="GO" id="GO:0005524">
    <property type="term" value="F:ATP binding"/>
    <property type="evidence" value="ECO:0007669"/>
    <property type="project" value="UniProtKB-KW"/>
</dbReference>
<dbReference type="Gene3D" id="2.40.50.140">
    <property type="entry name" value="Nucleic acid-binding proteins"/>
    <property type="match status" value="1"/>
</dbReference>
<dbReference type="Proteomes" id="UP000555275">
    <property type="component" value="Unassembled WGS sequence"/>
</dbReference>
<dbReference type="InterPro" id="IPR045864">
    <property type="entry name" value="aa-tRNA-synth_II/BPL/LPL"/>
</dbReference>
<sequence>AVRLRVREALGARESVGEVKVQGWVRSVRSQKEVLFLHINDGSSLENLQVVADPSLENRDLAFGSAVEVQGRLVKSPHRMQSMELKAETIRVVGPCDTWSFPLKVKERHSLEYIRQFPHLRCRNNTLGSLLRIRSEATAAIHSFFQDNGYVHIHTPIITSNDCEGAGELFQIETSNEARESARKTHFFNVPAFLTVSGQLHLEVMVGAFTHVFTFGPTFRAENSQSRRHLAEFYMVEAELSFTESLQDITQVMEDLFKTATNTVLSKCPRDVELFHKYIAPAQKPKNFLVIPFTVILIFFFFSFCRVSYNEAVEILKQASQTFTFKPEWGCDLQTEHEKYLVKHCGEVPVFVINYPYDLKPFYMRDNEDGPQHTVAAVDLLVPGIGELCGGSLREERLPFLEARLQRLGLTDAYQWYLDLRKFGSVPHGGFGMGFERYLQCILGVDNIKDVIPFPRFSHSCLL</sequence>
<keyword evidence="7" id="KW-0648">Protein biosynthesis</keyword>
<dbReference type="InterPro" id="IPR004522">
    <property type="entry name" value="Asn-tRNA-ligase"/>
</dbReference>
<name>A0A7L0TCW0_PODPO</name>
<keyword evidence="12" id="KW-0472">Membrane</keyword>
<dbReference type="PANTHER" id="PTHR22594:SF34">
    <property type="entry name" value="ASPARAGINE--TRNA LIGASE, MITOCHONDRIAL-RELATED"/>
    <property type="match status" value="1"/>
</dbReference>
<dbReference type="EMBL" id="VXAO01001653">
    <property type="protein sequence ID" value="NXL52596.1"/>
    <property type="molecule type" value="Genomic_DNA"/>
</dbReference>
<comment type="subcellular location">
    <subcellularLocation>
        <location evidence="1">Mitochondrion</location>
    </subcellularLocation>
</comment>
<evidence type="ECO:0000313" key="14">
    <source>
        <dbReference type="EMBL" id="NXL52596.1"/>
    </source>
</evidence>
<evidence type="ECO:0000256" key="6">
    <source>
        <dbReference type="ARBA" id="ARBA00022840"/>
    </source>
</evidence>
<feature type="non-terminal residue" evidence="14">
    <location>
        <position position="1"/>
    </location>
</feature>
<dbReference type="InterPro" id="IPR004365">
    <property type="entry name" value="NA-bd_OB_tRNA"/>
</dbReference>
<comment type="catalytic activity">
    <reaction evidence="11">
        <text>tRNA(Asn) + L-asparagine + ATP = L-asparaginyl-tRNA(Asn) + AMP + diphosphate + H(+)</text>
        <dbReference type="Rhea" id="RHEA:11180"/>
        <dbReference type="Rhea" id="RHEA-COMP:9659"/>
        <dbReference type="Rhea" id="RHEA-COMP:9674"/>
        <dbReference type="ChEBI" id="CHEBI:15378"/>
        <dbReference type="ChEBI" id="CHEBI:30616"/>
        <dbReference type="ChEBI" id="CHEBI:33019"/>
        <dbReference type="ChEBI" id="CHEBI:58048"/>
        <dbReference type="ChEBI" id="CHEBI:78442"/>
        <dbReference type="ChEBI" id="CHEBI:78515"/>
        <dbReference type="ChEBI" id="CHEBI:456215"/>
        <dbReference type="EC" id="6.1.1.22"/>
    </reaction>
</comment>
<evidence type="ECO:0000256" key="8">
    <source>
        <dbReference type="ARBA" id="ARBA00022946"/>
    </source>
</evidence>
<keyword evidence="8" id="KW-0809">Transit peptide</keyword>
<evidence type="ECO:0000256" key="4">
    <source>
        <dbReference type="ARBA" id="ARBA00022598"/>
    </source>
</evidence>
<dbReference type="CDD" id="cd00776">
    <property type="entry name" value="AsxRS_core"/>
    <property type="match status" value="1"/>
</dbReference>